<keyword evidence="3 7" id="KW-0479">Metal-binding</keyword>
<dbReference type="Pfam" id="PF01590">
    <property type="entry name" value="GAF"/>
    <property type="match status" value="2"/>
</dbReference>
<dbReference type="EMBL" id="JBFDAA010000004">
    <property type="protein sequence ID" value="KAL1137725.1"/>
    <property type="molecule type" value="Genomic_DNA"/>
</dbReference>
<feature type="binding site" evidence="7">
    <location>
        <position position="422"/>
    </location>
    <ligand>
        <name>Zn(2+)</name>
        <dbReference type="ChEBI" id="CHEBI:29105"/>
        <label>1</label>
    </ligand>
</feature>
<dbReference type="Pfam" id="PF00233">
    <property type="entry name" value="PDEase_I"/>
    <property type="match status" value="1"/>
</dbReference>
<feature type="non-terminal residue" evidence="10">
    <location>
        <position position="1"/>
    </location>
</feature>
<dbReference type="InterPro" id="IPR003607">
    <property type="entry name" value="HD/PDEase_dom"/>
</dbReference>
<feature type="binding site" evidence="7">
    <location>
        <position position="569"/>
    </location>
    <ligand>
        <name>Zn(2+)</name>
        <dbReference type="ChEBI" id="CHEBI:29105"/>
        <label>1</label>
    </ligand>
</feature>
<comment type="similarity">
    <text evidence="1 8">Belongs to the cyclic nucleotide phosphodiesterase family.</text>
</comment>
<evidence type="ECO:0000313" key="10">
    <source>
        <dbReference type="EMBL" id="KAL1137725.1"/>
    </source>
</evidence>
<dbReference type="SUPFAM" id="SSF109604">
    <property type="entry name" value="HD-domain/PDEase-like"/>
    <property type="match status" value="1"/>
</dbReference>
<protein>
    <recommendedName>
        <fullName evidence="8">Phosphodiesterase</fullName>
        <ecNumber evidence="8">3.1.4.-</ecNumber>
    </recommendedName>
</protein>
<feature type="domain" description="PDEase" evidence="9">
    <location>
        <begin position="342"/>
        <end position="665"/>
    </location>
</feature>
<feature type="binding site" evidence="6">
    <location>
        <position position="459"/>
    </location>
    <ligand>
        <name>AMP</name>
        <dbReference type="ChEBI" id="CHEBI:456215"/>
    </ligand>
</feature>
<dbReference type="AlphaFoldDB" id="A0ABD0YPA3"/>
<dbReference type="FunFam" id="1.10.1300.10:FF:000003">
    <property type="entry name" value="Phosphodiesterase"/>
    <property type="match status" value="1"/>
</dbReference>
<feature type="binding site" evidence="7">
    <location>
        <position position="458"/>
    </location>
    <ligand>
        <name>Zn(2+)</name>
        <dbReference type="ChEBI" id="CHEBI:29105"/>
        <label>1</label>
    </ligand>
</feature>
<evidence type="ECO:0000256" key="6">
    <source>
        <dbReference type="PIRSR" id="PIRSR623088-2"/>
    </source>
</evidence>
<name>A0ABD0YPA3_9HEMI</name>
<comment type="cofactor">
    <cofactor evidence="8">
        <name>a divalent metal cation</name>
        <dbReference type="ChEBI" id="CHEBI:60240"/>
    </cofactor>
    <text evidence="8">Binds 2 divalent metal cations per subunit. Site 1 may preferentially bind zinc ions, while site 2 has a preference for magnesium and/or manganese ions.</text>
</comment>
<dbReference type="GO" id="GO:0016787">
    <property type="term" value="F:hydrolase activity"/>
    <property type="evidence" value="ECO:0007669"/>
    <property type="project" value="UniProtKB-KW"/>
</dbReference>
<dbReference type="InterPro" id="IPR002073">
    <property type="entry name" value="PDEase_catalytic_dom"/>
</dbReference>
<dbReference type="PRINTS" id="PR00387">
    <property type="entry name" value="PDIESTERASE1"/>
</dbReference>
<accession>A0ABD0YPA3</accession>
<dbReference type="SMART" id="SM00471">
    <property type="entry name" value="HDc"/>
    <property type="match status" value="1"/>
</dbReference>
<feature type="binding site" evidence="6">
    <location>
        <position position="622"/>
    </location>
    <ligand>
        <name>AMP</name>
        <dbReference type="ChEBI" id="CHEBI:456215"/>
    </ligand>
</feature>
<dbReference type="InterPro" id="IPR023174">
    <property type="entry name" value="PDEase_CS"/>
</dbReference>
<proteinExistence type="inferred from homology"/>
<evidence type="ECO:0000256" key="7">
    <source>
        <dbReference type="PIRSR" id="PIRSR623088-3"/>
    </source>
</evidence>
<evidence type="ECO:0000256" key="5">
    <source>
        <dbReference type="PIRSR" id="PIRSR623088-1"/>
    </source>
</evidence>
<evidence type="ECO:0000256" key="3">
    <source>
        <dbReference type="ARBA" id="ARBA00022723"/>
    </source>
</evidence>
<dbReference type="PROSITE" id="PS51845">
    <property type="entry name" value="PDEASE_I_2"/>
    <property type="match status" value="1"/>
</dbReference>
<dbReference type="FunFam" id="3.30.450.40:FF:000032">
    <property type="entry name" value="Phosphodiesterase"/>
    <property type="match status" value="1"/>
</dbReference>
<evidence type="ECO:0000256" key="2">
    <source>
        <dbReference type="ARBA" id="ARBA00022535"/>
    </source>
</evidence>
<dbReference type="InterPro" id="IPR023088">
    <property type="entry name" value="PDEase"/>
</dbReference>
<organism evidence="10 11">
    <name type="scientific">Ranatra chinensis</name>
    <dbReference type="NCBI Taxonomy" id="642074"/>
    <lineage>
        <taxon>Eukaryota</taxon>
        <taxon>Metazoa</taxon>
        <taxon>Ecdysozoa</taxon>
        <taxon>Arthropoda</taxon>
        <taxon>Hexapoda</taxon>
        <taxon>Insecta</taxon>
        <taxon>Pterygota</taxon>
        <taxon>Neoptera</taxon>
        <taxon>Paraneoptera</taxon>
        <taxon>Hemiptera</taxon>
        <taxon>Heteroptera</taxon>
        <taxon>Panheteroptera</taxon>
        <taxon>Nepomorpha</taxon>
        <taxon>Nepidae</taxon>
        <taxon>Ranatrinae</taxon>
        <taxon>Ranatra</taxon>
    </lineage>
</organism>
<sequence>TELEEAIQKAKAEEIRIPFGVGVAGVVAQSKRVINITDAYTDPRFNSEIDMKTGYKTNIILCVPICNYEGDVIGVAQIINKTDETKEFTNRDIEVFQRYLTFCGIGIQNAQLFEMSVQEFKRNQILLNLARSIFEEQNNLECLVTKIMTEARDLLKCESCAVFLLDTDCCESSHLERILERPGRIITDKRPLCRREKSFTTVFELRLESQQAEIYRPSANDLEKSRLAQIASYVAATGQILNIGDVTAWLHNEAVTGQGDLVAKCILCMPIVNGQKEVIGVAQLINKEIGQPFTDSDVSIFEAFAIFCGLGIHNTQMYENACKLMAKQKVALECLSYHATASIDDTLKLCRDEIPSAKKYNLFSFKFIDFDLSDEDTCKATIRMFLQCNLVEQFHIPYDVLCRWVLSVKKNYRPVKYHNWRHALNVAQTMFAMLKTGKMERFMTDLEILGLLVACLCHDLDHRGTNNAFQTKTESPLAILYTTSTMEHHHFDQCVMILNSEGNNIFQALSPDDYRTVMKTVENSILSTDLAMYFKKRNKFMELIENGEFDWQSESKKELLCGMMMTGCDVGAIAKPWEVQHKVAKLVADEFFDQGDLEKLQLNQQPVAMMDRERKDELPQMQVGFIDVICLPLYKVLSDTFPWILPLYEGTLENRKNWQDLAEKVEMGLTWIDHDTIEKPIEEFTGTEDAKDIEFTVTTLNCDKKVSMLLAHCCRYNYISNSNNC</sequence>
<dbReference type="InterPro" id="IPR029016">
    <property type="entry name" value="GAF-like_dom_sf"/>
</dbReference>
<dbReference type="SMART" id="SM00065">
    <property type="entry name" value="GAF"/>
    <property type="match status" value="2"/>
</dbReference>
<feature type="binding site" evidence="6">
    <location>
        <begin position="418"/>
        <end position="422"/>
    </location>
    <ligand>
        <name>AMP</name>
        <dbReference type="ChEBI" id="CHEBI:456215"/>
    </ligand>
</feature>
<feature type="active site" description="Proton donor" evidence="5">
    <location>
        <position position="418"/>
    </location>
</feature>
<dbReference type="Gene3D" id="1.10.1300.10">
    <property type="entry name" value="3'5'-cyclic nucleotide phosphodiesterase, catalytic domain"/>
    <property type="match status" value="1"/>
</dbReference>
<feature type="binding site" evidence="7">
    <location>
        <position position="459"/>
    </location>
    <ligand>
        <name>Zn(2+)</name>
        <dbReference type="ChEBI" id="CHEBI:29105"/>
        <label>1</label>
    </ligand>
</feature>
<keyword evidence="11" id="KW-1185">Reference proteome</keyword>
<dbReference type="Proteomes" id="UP001558652">
    <property type="component" value="Unassembled WGS sequence"/>
</dbReference>
<evidence type="ECO:0000256" key="8">
    <source>
        <dbReference type="RuleBase" id="RU363067"/>
    </source>
</evidence>
<dbReference type="CDD" id="cd00077">
    <property type="entry name" value="HDc"/>
    <property type="match status" value="1"/>
</dbReference>
<evidence type="ECO:0000259" key="9">
    <source>
        <dbReference type="PROSITE" id="PS51845"/>
    </source>
</evidence>
<dbReference type="GO" id="GO:0046872">
    <property type="term" value="F:metal ion binding"/>
    <property type="evidence" value="ECO:0007669"/>
    <property type="project" value="UniProtKB-KW"/>
</dbReference>
<dbReference type="PANTHER" id="PTHR11347">
    <property type="entry name" value="CYCLIC NUCLEOTIDE PHOSPHODIESTERASE"/>
    <property type="match status" value="1"/>
</dbReference>
<keyword evidence="4 8" id="KW-0378">Hydrolase</keyword>
<dbReference type="PROSITE" id="PS00126">
    <property type="entry name" value="PDEASE_I_1"/>
    <property type="match status" value="1"/>
</dbReference>
<evidence type="ECO:0000256" key="4">
    <source>
        <dbReference type="ARBA" id="ARBA00022801"/>
    </source>
</evidence>
<gene>
    <name evidence="10" type="ORF">AAG570_009421</name>
</gene>
<comment type="caution">
    <text evidence="10">The sequence shown here is derived from an EMBL/GenBank/DDBJ whole genome shotgun (WGS) entry which is preliminary data.</text>
</comment>
<dbReference type="InterPro" id="IPR036971">
    <property type="entry name" value="PDEase_catalytic_dom_sf"/>
</dbReference>
<reference evidence="10 11" key="1">
    <citation type="submission" date="2024-07" db="EMBL/GenBank/DDBJ databases">
        <title>Chromosome-level genome assembly of the water stick insect Ranatra chinensis (Heteroptera: Nepidae).</title>
        <authorList>
            <person name="Liu X."/>
        </authorList>
    </citation>
    <scope>NUCLEOTIDE SEQUENCE [LARGE SCALE GENOMIC DNA]</scope>
    <source>
        <strain evidence="10">Cailab_2021Rc</strain>
        <tissue evidence="10">Muscle</tissue>
    </source>
</reference>
<keyword evidence="2" id="KW-0140">cGMP</keyword>
<feature type="binding site" evidence="7">
    <location>
        <position position="459"/>
    </location>
    <ligand>
        <name>Zn(2+)</name>
        <dbReference type="ChEBI" id="CHEBI:29105"/>
        <label>2</label>
    </ligand>
</feature>
<dbReference type="InterPro" id="IPR003018">
    <property type="entry name" value="GAF"/>
</dbReference>
<dbReference type="SUPFAM" id="SSF55781">
    <property type="entry name" value="GAF domain-like"/>
    <property type="match status" value="2"/>
</dbReference>
<dbReference type="EC" id="3.1.4.-" evidence="8"/>
<evidence type="ECO:0000313" key="11">
    <source>
        <dbReference type="Proteomes" id="UP001558652"/>
    </source>
</evidence>
<evidence type="ECO:0000256" key="1">
    <source>
        <dbReference type="ARBA" id="ARBA00007648"/>
    </source>
</evidence>
<dbReference type="Gene3D" id="3.30.450.40">
    <property type="match status" value="2"/>
</dbReference>
<feature type="binding site" evidence="6">
    <location>
        <position position="569"/>
    </location>
    <ligand>
        <name>AMP</name>
        <dbReference type="ChEBI" id="CHEBI:456215"/>
    </ligand>
</feature>